<evidence type="ECO:0000313" key="2">
    <source>
        <dbReference type="EMBL" id="AHG92414.1"/>
    </source>
</evidence>
<dbReference type="InParanoid" id="W0RMZ7"/>
<gene>
    <name evidence="2" type="ORF">J421_4879</name>
</gene>
<dbReference type="GO" id="GO:0016491">
    <property type="term" value="F:oxidoreductase activity"/>
    <property type="evidence" value="ECO:0007669"/>
    <property type="project" value="UniProtKB-KW"/>
</dbReference>
<dbReference type="OrthoDB" id="573392at2"/>
<dbReference type="AlphaFoldDB" id="W0RMZ7"/>
<dbReference type="RefSeq" id="WP_025413756.1">
    <property type="nucleotide sequence ID" value="NZ_CP007129.1"/>
</dbReference>
<sequence length="91" mass="9514">MAHPKHHDPTTIALTLDGETLLVREGVSLAAALLDAGVRSFRRSVSSESRAPLCGMGICHECRVTIDGVPHRRACLVPVAAGMDVRTGGAA</sequence>
<protein>
    <recommendedName>
        <fullName evidence="4">2Fe-2S ferredoxin-type domain-containing protein</fullName>
    </recommendedName>
</protein>
<dbReference type="InterPro" id="IPR036010">
    <property type="entry name" value="2Fe-2S_ferredoxin-like_sf"/>
</dbReference>
<evidence type="ECO:0000313" key="3">
    <source>
        <dbReference type="Proteomes" id="UP000019151"/>
    </source>
</evidence>
<keyword evidence="3" id="KW-1185">Reference proteome</keyword>
<keyword evidence="2" id="KW-0614">Plasmid</keyword>
<dbReference type="InterPro" id="IPR042204">
    <property type="entry name" value="2Fe-2S-bd_N"/>
</dbReference>
<keyword evidence="1" id="KW-0560">Oxidoreductase</keyword>
<dbReference type="KEGG" id="gba:J421_4879"/>
<dbReference type="PATRIC" id="fig|861299.3.peg.4933"/>
<evidence type="ECO:0000256" key="1">
    <source>
        <dbReference type="ARBA" id="ARBA00023002"/>
    </source>
</evidence>
<accession>W0RMZ7</accession>
<dbReference type="EMBL" id="CP007129">
    <property type="protein sequence ID" value="AHG92414.1"/>
    <property type="molecule type" value="Genomic_DNA"/>
</dbReference>
<dbReference type="SUPFAM" id="SSF54292">
    <property type="entry name" value="2Fe-2S ferredoxin-like"/>
    <property type="match status" value="1"/>
</dbReference>
<dbReference type="Proteomes" id="UP000019151">
    <property type="component" value="Plasmid 1"/>
</dbReference>
<dbReference type="Gene3D" id="3.10.20.440">
    <property type="entry name" value="2Fe-2S iron-sulphur cluster binding domain, sarcosine oxidase, alpha subunit, N-terminal domain"/>
    <property type="match status" value="1"/>
</dbReference>
<proteinExistence type="predicted"/>
<dbReference type="HOGENOM" id="CLU_153062_2_1_0"/>
<dbReference type="Pfam" id="PF13510">
    <property type="entry name" value="Fer2_4"/>
    <property type="match status" value="1"/>
</dbReference>
<organism evidence="2 3">
    <name type="scientific">Gemmatirosa kalamazoonensis</name>
    <dbReference type="NCBI Taxonomy" id="861299"/>
    <lineage>
        <taxon>Bacteria</taxon>
        <taxon>Pseudomonadati</taxon>
        <taxon>Gemmatimonadota</taxon>
        <taxon>Gemmatimonadia</taxon>
        <taxon>Gemmatimonadales</taxon>
        <taxon>Gemmatimonadaceae</taxon>
        <taxon>Gemmatirosa</taxon>
    </lineage>
</organism>
<geneLocation type="plasmid" evidence="2 3">
    <name>1</name>
</geneLocation>
<reference evidence="2 3" key="1">
    <citation type="journal article" date="2014" name="Genome Announc.">
        <title>Genome Sequence and Methylome of Soil Bacterium Gemmatirosa kalamazoonensis KBS708T, a Member of the Rarely Cultivated Gemmatimonadetes Phylum.</title>
        <authorList>
            <person name="Debruyn J.M."/>
            <person name="Radosevich M."/>
            <person name="Wommack K.E."/>
            <person name="Polson S.W."/>
            <person name="Hauser L.J."/>
            <person name="Fawaz M.N."/>
            <person name="Korlach J."/>
            <person name="Tsai Y.C."/>
        </authorList>
    </citation>
    <scope>NUCLEOTIDE SEQUENCE [LARGE SCALE GENOMIC DNA]</scope>
    <source>
        <strain evidence="2 3">KBS708</strain>
        <plasmid evidence="3">Plasmid 1</plasmid>
    </source>
</reference>
<dbReference type="GO" id="GO:0051536">
    <property type="term" value="F:iron-sulfur cluster binding"/>
    <property type="evidence" value="ECO:0007669"/>
    <property type="project" value="InterPro"/>
</dbReference>
<name>W0RMZ7_9BACT</name>
<evidence type="ECO:0008006" key="4">
    <source>
        <dbReference type="Google" id="ProtNLM"/>
    </source>
</evidence>